<protein>
    <recommendedName>
        <fullName evidence="3">Sulfotransferase domain-containing protein</fullName>
    </recommendedName>
</protein>
<accession>A0AAD2CIF7</accession>
<evidence type="ECO:0000256" key="1">
    <source>
        <dbReference type="ARBA" id="ARBA00010236"/>
    </source>
</evidence>
<organism evidence="4 5">
    <name type="scientific">Cylindrotheca closterium</name>
    <dbReference type="NCBI Taxonomy" id="2856"/>
    <lineage>
        <taxon>Eukaryota</taxon>
        <taxon>Sar</taxon>
        <taxon>Stramenopiles</taxon>
        <taxon>Ochrophyta</taxon>
        <taxon>Bacillariophyta</taxon>
        <taxon>Bacillariophyceae</taxon>
        <taxon>Bacillariophycidae</taxon>
        <taxon>Bacillariales</taxon>
        <taxon>Bacillariaceae</taxon>
        <taxon>Cylindrotheca</taxon>
    </lineage>
</organism>
<feature type="region of interest" description="Disordered" evidence="2">
    <location>
        <begin position="341"/>
        <end position="384"/>
    </location>
</feature>
<dbReference type="PANTHER" id="PTHR45964">
    <property type="entry name" value="WSCD FAMILY MEMBER CG9164"/>
    <property type="match status" value="1"/>
</dbReference>
<gene>
    <name evidence="4" type="ORF">CYCCA115_LOCUS2852</name>
</gene>
<evidence type="ECO:0000313" key="5">
    <source>
        <dbReference type="Proteomes" id="UP001295423"/>
    </source>
</evidence>
<dbReference type="AlphaFoldDB" id="A0AAD2CIF7"/>
<dbReference type="InterPro" id="IPR027417">
    <property type="entry name" value="P-loop_NTPase"/>
</dbReference>
<comment type="caution">
    <text evidence="4">The sequence shown here is derived from an EMBL/GenBank/DDBJ whole genome shotgun (WGS) entry which is preliminary data.</text>
</comment>
<dbReference type="InterPro" id="IPR051589">
    <property type="entry name" value="Sialate-O-sulfotransferase"/>
</dbReference>
<feature type="compositionally biased region" description="Polar residues" evidence="2">
    <location>
        <begin position="341"/>
        <end position="356"/>
    </location>
</feature>
<dbReference type="GO" id="GO:0008146">
    <property type="term" value="F:sulfotransferase activity"/>
    <property type="evidence" value="ECO:0007669"/>
    <property type="project" value="InterPro"/>
</dbReference>
<name>A0AAD2CIF7_9STRA</name>
<evidence type="ECO:0000259" key="3">
    <source>
        <dbReference type="Pfam" id="PF00685"/>
    </source>
</evidence>
<comment type="similarity">
    <text evidence="1">Belongs to the WSCD family.</text>
</comment>
<dbReference type="SUPFAM" id="SSF52540">
    <property type="entry name" value="P-loop containing nucleoside triphosphate hydrolases"/>
    <property type="match status" value="1"/>
</dbReference>
<keyword evidence="5" id="KW-1185">Reference proteome</keyword>
<dbReference type="InterPro" id="IPR000863">
    <property type="entry name" value="Sulfotransferase_dom"/>
</dbReference>
<evidence type="ECO:0000256" key="2">
    <source>
        <dbReference type="SAM" id="MobiDB-lite"/>
    </source>
</evidence>
<sequence>MDDFGLYVLSNILSFLSETAGCSFLITQQKWTRQILPLFRPRHLQPPKDGLRILTVDGGEAKKKEKKKKNRHKFVVAPVHDAATRLDRLNTRRWKKRKLPLTKNNNNKTTRQVASGEFQHPTAFPPLLQFHSPTVNNAFQPGITLLASYPRSGNTLLRSLLEGVTGLVTASDTRADRTLSKALAEQHDLVGEGLCLPPVTKTHWPERKGCSKFRAHRAILVVRNPFDAIVSYWNLAVTNTHTKKVTEEVYERFATFFRDLVRNEMVVWLQFLEFWVTRTEIPVLLVRYEDLIGNPRQELEKILNFYALGSSTDGRRISAAQVWKNRLDIVVANQGSLGYQRKSSTSQKLEQSNKASPSPLPKPNDSTTSNSAKPPKSSIGRSITTRYSPELLQEMHKLDRGGWLKRFGYHVFDQDFPNNLQDLPPLSQNSAAAIHHDNTSNQQGKTAAAAVAAATVLVNHPEMELRAPSSPYGRKMTDWRKKYTKNDTEPFPTVGSR</sequence>
<dbReference type="Proteomes" id="UP001295423">
    <property type="component" value="Unassembled WGS sequence"/>
</dbReference>
<evidence type="ECO:0000313" key="4">
    <source>
        <dbReference type="EMBL" id="CAJ1932469.1"/>
    </source>
</evidence>
<dbReference type="Gene3D" id="3.40.50.300">
    <property type="entry name" value="P-loop containing nucleotide triphosphate hydrolases"/>
    <property type="match status" value="1"/>
</dbReference>
<reference evidence="4" key="1">
    <citation type="submission" date="2023-08" db="EMBL/GenBank/DDBJ databases">
        <authorList>
            <person name="Audoor S."/>
            <person name="Bilcke G."/>
        </authorList>
    </citation>
    <scope>NUCLEOTIDE SEQUENCE</scope>
</reference>
<proteinExistence type="inferred from homology"/>
<dbReference type="EMBL" id="CAKOGP040000224">
    <property type="protein sequence ID" value="CAJ1932469.1"/>
    <property type="molecule type" value="Genomic_DNA"/>
</dbReference>
<dbReference type="PANTHER" id="PTHR45964:SF5">
    <property type="entry name" value="WSCD FAMILY MEMBER CG9164"/>
    <property type="match status" value="1"/>
</dbReference>
<dbReference type="Pfam" id="PF00685">
    <property type="entry name" value="Sulfotransfer_1"/>
    <property type="match status" value="1"/>
</dbReference>
<feature type="domain" description="Sulfotransferase" evidence="3">
    <location>
        <begin position="145"/>
        <end position="309"/>
    </location>
</feature>
<feature type="region of interest" description="Disordered" evidence="2">
    <location>
        <begin position="465"/>
        <end position="497"/>
    </location>
</feature>
<feature type="compositionally biased region" description="Basic and acidic residues" evidence="2">
    <location>
        <begin position="475"/>
        <end position="488"/>
    </location>
</feature>